<evidence type="ECO:0000313" key="2">
    <source>
        <dbReference type="EMBL" id="MCU7555009.1"/>
    </source>
</evidence>
<dbReference type="Pfam" id="PF08241">
    <property type="entry name" value="Methyltransf_11"/>
    <property type="match status" value="1"/>
</dbReference>
<dbReference type="Proteomes" id="UP001209257">
    <property type="component" value="Unassembled WGS sequence"/>
</dbReference>
<dbReference type="EMBL" id="JAOTJC010000008">
    <property type="protein sequence ID" value="MCU7555009.1"/>
    <property type="molecule type" value="Genomic_DNA"/>
</dbReference>
<name>A0ABT2VPK8_9ALTE</name>
<evidence type="ECO:0000313" key="3">
    <source>
        <dbReference type="Proteomes" id="UP001209257"/>
    </source>
</evidence>
<keyword evidence="3" id="KW-1185">Reference proteome</keyword>
<dbReference type="SUPFAM" id="SSF53335">
    <property type="entry name" value="S-adenosyl-L-methionine-dependent methyltransferases"/>
    <property type="match status" value="1"/>
</dbReference>
<organism evidence="2 3">
    <name type="scientific">Alteromonas salexigens</name>
    <dbReference type="NCBI Taxonomy" id="2982530"/>
    <lineage>
        <taxon>Bacteria</taxon>
        <taxon>Pseudomonadati</taxon>
        <taxon>Pseudomonadota</taxon>
        <taxon>Gammaproteobacteria</taxon>
        <taxon>Alteromonadales</taxon>
        <taxon>Alteromonadaceae</taxon>
        <taxon>Alteromonas/Salinimonas group</taxon>
        <taxon>Alteromonas</taxon>
    </lineage>
</organism>
<protein>
    <submittedName>
        <fullName evidence="2">Class I SAM-dependent methyltransferase</fullName>
    </submittedName>
</protein>
<sequence length="227" mass="25441">MKDATNTAEKEEWVDHIIDTPGFTLGPRASYAYLNDPRRLAFMLARYKFCAKMLIGKKHILEVGCGDSFGSPVVAQECETMTGIDIEERLIEENKVRLKDIDKLRYQTCDITQSAPDGMFDGAISLDVLEHIPFELEGHYFENVTSVLDDNAIFIVGMPNITSDIYASKPGHSPHINLKDEKGIRESMGQYFSNVLVFSMNDEVVHTGFTPMAHYLFAVGIGKRPQG</sequence>
<accession>A0ABT2VPK8</accession>
<keyword evidence="2" id="KW-0489">Methyltransferase</keyword>
<proteinExistence type="predicted"/>
<gene>
    <name evidence="2" type="ORF">OCL06_10390</name>
</gene>
<dbReference type="Gene3D" id="3.40.50.150">
    <property type="entry name" value="Vaccinia Virus protein VP39"/>
    <property type="match status" value="1"/>
</dbReference>
<dbReference type="InterPro" id="IPR029063">
    <property type="entry name" value="SAM-dependent_MTases_sf"/>
</dbReference>
<dbReference type="CDD" id="cd02440">
    <property type="entry name" value="AdoMet_MTases"/>
    <property type="match status" value="1"/>
</dbReference>
<dbReference type="GO" id="GO:0032259">
    <property type="term" value="P:methylation"/>
    <property type="evidence" value="ECO:0007669"/>
    <property type="project" value="UniProtKB-KW"/>
</dbReference>
<feature type="domain" description="Methyltransferase type 11" evidence="1">
    <location>
        <begin position="61"/>
        <end position="155"/>
    </location>
</feature>
<dbReference type="GO" id="GO:0008168">
    <property type="term" value="F:methyltransferase activity"/>
    <property type="evidence" value="ECO:0007669"/>
    <property type="project" value="UniProtKB-KW"/>
</dbReference>
<reference evidence="3" key="1">
    <citation type="submission" date="2023-07" db="EMBL/GenBank/DDBJ databases">
        <title>Study on multiphase classification of strain Alteromonas salexigens isolated from the Yellow Sea.</title>
        <authorList>
            <person name="Sun L."/>
        </authorList>
    </citation>
    <scope>NUCLEOTIDE SEQUENCE [LARGE SCALE GENOMIC DNA]</scope>
    <source>
        <strain evidence="3">ASW11-19</strain>
    </source>
</reference>
<dbReference type="RefSeq" id="WP_262994245.1">
    <property type="nucleotide sequence ID" value="NZ_JAOTJC010000008.1"/>
</dbReference>
<keyword evidence="2" id="KW-0808">Transferase</keyword>
<comment type="caution">
    <text evidence="2">The sequence shown here is derived from an EMBL/GenBank/DDBJ whole genome shotgun (WGS) entry which is preliminary data.</text>
</comment>
<evidence type="ECO:0000259" key="1">
    <source>
        <dbReference type="Pfam" id="PF08241"/>
    </source>
</evidence>
<dbReference type="InterPro" id="IPR013216">
    <property type="entry name" value="Methyltransf_11"/>
</dbReference>